<dbReference type="Pfam" id="PF01809">
    <property type="entry name" value="YidD"/>
    <property type="match status" value="1"/>
</dbReference>
<organism evidence="2 3">
    <name type="scientific">Geodermatophilus sabuli</name>
    <dbReference type="NCBI Taxonomy" id="1564158"/>
    <lineage>
        <taxon>Bacteria</taxon>
        <taxon>Bacillati</taxon>
        <taxon>Actinomycetota</taxon>
        <taxon>Actinomycetes</taxon>
        <taxon>Geodermatophilales</taxon>
        <taxon>Geodermatophilaceae</taxon>
        <taxon>Geodermatophilus</taxon>
    </lineage>
</organism>
<name>A0A7K3W0D5_9ACTN</name>
<comment type="caution">
    <text evidence="2">The sequence shown here is derived from an EMBL/GenBank/DDBJ whole genome shotgun (WGS) entry which is preliminary data.</text>
</comment>
<dbReference type="PANTHER" id="PTHR33383">
    <property type="entry name" value="MEMBRANE PROTEIN INSERTION EFFICIENCY FACTOR-RELATED"/>
    <property type="match status" value="1"/>
</dbReference>
<comment type="similarity">
    <text evidence="1">Belongs to the UPF0161 family.</text>
</comment>
<dbReference type="Proteomes" id="UP000470246">
    <property type="component" value="Unassembled WGS sequence"/>
</dbReference>
<dbReference type="GO" id="GO:0005886">
    <property type="term" value="C:plasma membrane"/>
    <property type="evidence" value="ECO:0007669"/>
    <property type="project" value="UniProtKB-SubCell"/>
</dbReference>
<comment type="function">
    <text evidence="1">Could be involved in insertion of integral membrane proteins into the membrane.</text>
</comment>
<evidence type="ECO:0000313" key="2">
    <source>
        <dbReference type="EMBL" id="NEK58339.1"/>
    </source>
</evidence>
<evidence type="ECO:0000313" key="3">
    <source>
        <dbReference type="Proteomes" id="UP000470246"/>
    </source>
</evidence>
<gene>
    <name evidence="2" type="primary">yidD</name>
    <name evidence="2" type="ORF">GCU56_10695</name>
</gene>
<accession>A0A7K3W0D5</accession>
<dbReference type="InterPro" id="IPR002696">
    <property type="entry name" value="Membr_insert_effic_factor_YidD"/>
</dbReference>
<keyword evidence="1" id="KW-1003">Cell membrane</keyword>
<reference evidence="2 3" key="1">
    <citation type="submission" date="2020-02" db="EMBL/GenBank/DDBJ databases">
        <title>Geodermatophilus sabuli CPCC 205279 I12A-02694.</title>
        <authorList>
            <person name="Jiang Z."/>
        </authorList>
    </citation>
    <scope>NUCLEOTIDE SEQUENCE [LARGE SCALE GENOMIC DNA]</scope>
    <source>
        <strain evidence="2 3">I12A-02694</strain>
    </source>
</reference>
<keyword evidence="1" id="KW-0472">Membrane</keyword>
<dbReference type="AlphaFoldDB" id="A0A7K3W0D5"/>
<proteinExistence type="inferred from homology"/>
<comment type="subcellular location">
    <subcellularLocation>
        <location evidence="1">Cell membrane</location>
        <topology evidence="1">Peripheral membrane protein</topology>
        <orientation evidence="1">Cytoplasmic side</orientation>
    </subcellularLocation>
</comment>
<protein>
    <recommendedName>
        <fullName evidence="1">Putative membrane protein insertion efficiency factor</fullName>
    </recommendedName>
</protein>
<sequence>MRDRLVAAVRVYQREISPRRPPSCRYEPTCSAYAVTALEEHGAGRGSWLTVRRLARCRPGAAGGPDPVPAAA</sequence>
<dbReference type="PANTHER" id="PTHR33383:SF1">
    <property type="entry name" value="MEMBRANE PROTEIN INSERTION EFFICIENCY FACTOR-RELATED"/>
    <property type="match status" value="1"/>
</dbReference>
<dbReference type="NCBIfam" id="TIGR00278">
    <property type="entry name" value="membrane protein insertion efficiency factor YidD"/>
    <property type="match status" value="1"/>
</dbReference>
<dbReference type="HAMAP" id="MF_00386">
    <property type="entry name" value="UPF0161_YidD"/>
    <property type="match status" value="1"/>
</dbReference>
<dbReference type="EMBL" id="JAAGWF010000010">
    <property type="protein sequence ID" value="NEK58339.1"/>
    <property type="molecule type" value="Genomic_DNA"/>
</dbReference>
<dbReference type="SMART" id="SM01234">
    <property type="entry name" value="Haemolytic"/>
    <property type="match status" value="1"/>
</dbReference>
<evidence type="ECO:0000256" key="1">
    <source>
        <dbReference type="HAMAP-Rule" id="MF_00386"/>
    </source>
</evidence>
<keyword evidence="3" id="KW-1185">Reference proteome</keyword>